<evidence type="ECO:0000313" key="3">
    <source>
        <dbReference type="Proteomes" id="UP001431783"/>
    </source>
</evidence>
<dbReference type="Proteomes" id="UP001431783">
    <property type="component" value="Unassembled WGS sequence"/>
</dbReference>
<feature type="coiled-coil region" evidence="1">
    <location>
        <begin position="63"/>
        <end position="131"/>
    </location>
</feature>
<reference evidence="2 3" key="1">
    <citation type="submission" date="2023-03" db="EMBL/GenBank/DDBJ databases">
        <title>Genome insight into feeding habits of ladybird beetles.</title>
        <authorList>
            <person name="Li H.-S."/>
            <person name="Huang Y.-H."/>
            <person name="Pang H."/>
        </authorList>
    </citation>
    <scope>NUCLEOTIDE SEQUENCE [LARGE SCALE GENOMIC DNA]</scope>
    <source>
        <strain evidence="2">SYSU_2023b</strain>
        <tissue evidence="2">Whole body</tissue>
    </source>
</reference>
<sequence length="272" mass="33139">MICKGCKIYMSIIEIDNQRFYWTEQLSKTNSELHKKIIYLSSYISILEKKIANLNEIILLKDVAYASNRLEKEEENIEKLSQCKNKKETHNTANNILKKFRDAFSQLNRCLQEFQLEKNKFEKILTRQQEEFIENTDMLHEMISTYRENLFKEMKKYNDFKLWIHDELQIVKKQADDYIKTNVESMKKSLDNSIKSKYKSTIEHYMERIKQQDELIKKMQVHRRELYNLLRKEKFKQNHLKEIYEKSISDLQMQIRKLTQKNQDMETLIRLQ</sequence>
<protein>
    <submittedName>
        <fullName evidence="2">Uncharacterized protein</fullName>
    </submittedName>
</protein>
<name>A0AAW1U7Z2_9CUCU</name>
<dbReference type="AlphaFoldDB" id="A0AAW1U7Z2"/>
<dbReference type="EMBL" id="JARQZJ010000038">
    <property type="protein sequence ID" value="KAK9876774.1"/>
    <property type="molecule type" value="Genomic_DNA"/>
</dbReference>
<organism evidence="2 3">
    <name type="scientific">Henosepilachna vigintioctopunctata</name>
    <dbReference type="NCBI Taxonomy" id="420089"/>
    <lineage>
        <taxon>Eukaryota</taxon>
        <taxon>Metazoa</taxon>
        <taxon>Ecdysozoa</taxon>
        <taxon>Arthropoda</taxon>
        <taxon>Hexapoda</taxon>
        <taxon>Insecta</taxon>
        <taxon>Pterygota</taxon>
        <taxon>Neoptera</taxon>
        <taxon>Endopterygota</taxon>
        <taxon>Coleoptera</taxon>
        <taxon>Polyphaga</taxon>
        <taxon>Cucujiformia</taxon>
        <taxon>Coccinelloidea</taxon>
        <taxon>Coccinellidae</taxon>
        <taxon>Epilachninae</taxon>
        <taxon>Epilachnini</taxon>
        <taxon>Henosepilachna</taxon>
    </lineage>
</organism>
<keyword evidence="3" id="KW-1185">Reference proteome</keyword>
<comment type="caution">
    <text evidence="2">The sequence shown here is derived from an EMBL/GenBank/DDBJ whole genome shotgun (WGS) entry which is preliminary data.</text>
</comment>
<gene>
    <name evidence="2" type="ORF">WA026_015011</name>
</gene>
<evidence type="ECO:0000313" key="2">
    <source>
        <dbReference type="EMBL" id="KAK9876774.1"/>
    </source>
</evidence>
<evidence type="ECO:0000256" key="1">
    <source>
        <dbReference type="SAM" id="Coils"/>
    </source>
</evidence>
<accession>A0AAW1U7Z2</accession>
<keyword evidence="1" id="KW-0175">Coiled coil</keyword>
<proteinExistence type="predicted"/>
<feature type="coiled-coil region" evidence="1">
    <location>
        <begin position="241"/>
        <end position="268"/>
    </location>
</feature>